<name>A0ABD5U1W1_9EURY</name>
<comment type="caution">
    <text evidence="1">The sequence shown here is derived from an EMBL/GenBank/DDBJ whole genome shotgun (WGS) entry which is preliminary data.</text>
</comment>
<evidence type="ECO:0000313" key="2">
    <source>
        <dbReference type="Proteomes" id="UP001596408"/>
    </source>
</evidence>
<evidence type="ECO:0000313" key="1">
    <source>
        <dbReference type="EMBL" id="MFC6825702.1"/>
    </source>
</evidence>
<sequence length="83" mass="8966">MDDQPIQSAREARCQCCGGFAGHGADPDYCGICRAAGEHLTTCPMCRERVPRASIDDVCPDCEETMDELDRLVRSGASAADEE</sequence>
<dbReference type="RefSeq" id="WP_379696178.1">
    <property type="nucleotide sequence ID" value="NZ_JBHSXH010000015.1"/>
</dbReference>
<dbReference type="AlphaFoldDB" id="A0ABD5U1W1"/>
<dbReference type="Proteomes" id="UP001596408">
    <property type="component" value="Unassembled WGS sequence"/>
</dbReference>
<keyword evidence="2" id="KW-1185">Reference proteome</keyword>
<accession>A0ABD5U1W1</accession>
<dbReference type="EMBL" id="JBHSXH010000015">
    <property type="protein sequence ID" value="MFC6825702.1"/>
    <property type="molecule type" value="Genomic_DNA"/>
</dbReference>
<organism evidence="1 2">
    <name type="scientific">Halopelagius fulvigenes</name>
    <dbReference type="NCBI Taxonomy" id="1198324"/>
    <lineage>
        <taxon>Archaea</taxon>
        <taxon>Methanobacteriati</taxon>
        <taxon>Methanobacteriota</taxon>
        <taxon>Stenosarchaea group</taxon>
        <taxon>Halobacteria</taxon>
        <taxon>Halobacteriales</taxon>
        <taxon>Haloferacaceae</taxon>
    </lineage>
</organism>
<protein>
    <submittedName>
        <fullName evidence="1">Uncharacterized protein</fullName>
    </submittedName>
</protein>
<gene>
    <name evidence="1" type="ORF">ACFQEV_11970</name>
</gene>
<reference evidence="1 2" key="1">
    <citation type="journal article" date="2019" name="Int. J. Syst. Evol. Microbiol.">
        <title>The Global Catalogue of Microorganisms (GCM) 10K type strain sequencing project: providing services to taxonomists for standard genome sequencing and annotation.</title>
        <authorList>
            <consortium name="The Broad Institute Genomics Platform"/>
            <consortium name="The Broad Institute Genome Sequencing Center for Infectious Disease"/>
            <person name="Wu L."/>
            <person name="Ma J."/>
        </authorList>
    </citation>
    <scope>NUCLEOTIDE SEQUENCE [LARGE SCALE GENOMIC DNA]</scope>
    <source>
        <strain evidence="1 2">YIM 94188</strain>
    </source>
</reference>
<proteinExistence type="predicted"/>